<dbReference type="GO" id="GO:0003677">
    <property type="term" value="F:DNA binding"/>
    <property type="evidence" value="ECO:0007669"/>
    <property type="project" value="InterPro"/>
</dbReference>
<dbReference type="InterPro" id="IPR001387">
    <property type="entry name" value="Cro/C1-type_HTH"/>
</dbReference>
<proteinExistence type="predicted"/>
<gene>
    <name evidence="2" type="ORF">GU334_03965</name>
</gene>
<evidence type="ECO:0000313" key="2">
    <source>
        <dbReference type="EMBL" id="QIW58107.1"/>
    </source>
</evidence>
<dbReference type="EMBL" id="CP047628">
    <property type="protein sequence ID" value="QIW58107.1"/>
    <property type="molecule type" value="Genomic_DNA"/>
</dbReference>
<evidence type="ECO:0000259" key="1">
    <source>
        <dbReference type="PROSITE" id="PS50943"/>
    </source>
</evidence>
<organism evidence="2 3">
    <name type="scientific">Pseudolactococcus raffinolactis</name>
    <dbReference type="NCBI Taxonomy" id="1366"/>
    <lineage>
        <taxon>Bacteria</taxon>
        <taxon>Bacillati</taxon>
        <taxon>Bacillota</taxon>
        <taxon>Bacilli</taxon>
        <taxon>Lactobacillales</taxon>
        <taxon>Streptococcaceae</taxon>
        <taxon>Pseudolactococcus</taxon>
    </lineage>
</organism>
<dbReference type="CDD" id="cd00093">
    <property type="entry name" value="HTH_XRE"/>
    <property type="match status" value="1"/>
</dbReference>
<evidence type="ECO:0000313" key="3">
    <source>
        <dbReference type="Proteomes" id="UP000501558"/>
    </source>
</evidence>
<dbReference type="RefSeq" id="WP_167841189.1">
    <property type="nucleotide sequence ID" value="NZ_CP047628.1"/>
</dbReference>
<protein>
    <submittedName>
        <fullName evidence="2">Helix-turn-helix domain-containing protein</fullName>
    </submittedName>
</protein>
<dbReference type="AlphaFoldDB" id="A0AAE6YKM0"/>
<sequence length="67" mass="7567">MENNFSVILAKKRLKVSDVHKGTGLSKTALTNLYYERTGNPDMKTLLKIATFLKISIDELLTPDRDV</sequence>
<dbReference type="Gene3D" id="1.10.260.40">
    <property type="entry name" value="lambda repressor-like DNA-binding domains"/>
    <property type="match status" value="1"/>
</dbReference>
<dbReference type="InterPro" id="IPR010982">
    <property type="entry name" value="Lambda_DNA-bd_dom_sf"/>
</dbReference>
<accession>A0AAE6YKM0</accession>
<dbReference type="Pfam" id="PF13443">
    <property type="entry name" value="HTH_26"/>
    <property type="match status" value="1"/>
</dbReference>
<dbReference type="Proteomes" id="UP000501558">
    <property type="component" value="Chromosome"/>
</dbReference>
<name>A0AAE6YKM0_9LACT</name>
<keyword evidence="3" id="KW-1185">Reference proteome</keyword>
<dbReference type="SUPFAM" id="SSF47413">
    <property type="entry name" value="lambda repressor-like DNA-binding domains"/>
    <property type="match status" value="1"/>
</dbReference>
<reference evidence="2 3" key="1">
    <citation type="submission" date="2019-12" db="EMBL/GenBank/DDBJ databases">
        <title>Whole genome sequences of Lactococcus raffinolactis strains isolated from sewage.</title>
        <authorList>
            <person name="Ybazeta G."/>
            <person name="Ross M."/>
            <person name="Brabant-Kirwan D."/>
            <person name="Saleh M."/>
            <person name="Dillon J.A."/>
            <person name="Splinter K."/>
            <person name="Nokhbeh R."/>
        </authorList>
    </citation>
    <scope>NUCLEOTIDE SEQUENCE [LARGE SCALE GENOMIC DNA]</scope>
    <source>
        <strain evidence="2 3">Lr_19_14</strain>
    </source>
</reference>
<dbReference type="PROSITE" id="PS50943">
    <property type="entry name" value="HTH_CROC1"/>
    <property type="match status" value="1"/>
</dbReference>
<feature type="domain" description="HTH cro/C1-type" evidence="1">
    <location>
        <begin position="21"/>
        <end position="60"/>
    </location>
</feature>